<dbReference type="Pfam" id="PF13242">
    <property type="entry name" value="Hydrolase_like"/>
    <property type="match status" value="1"/>
</dbReference>
<proteinExistence type="predicted"/>
<dbReference type="PANTHER" id="PTHR19288:SF46">
    <property type="entry name" value="HALOACID DEHALOGENASE-LIKE HYDROLASE DOMAIN-CONTAINING PROTEIN 2"/>
    <property type="match status" value="1"/>
</dbReference>
<dbReference type="GO" id="GO:0016791">
    <property type="term" value="F:phosphatase activity"/>
    <property type="evidence" value="ECO:0007669"/>
    <property type="project" value="TreeGrafter"/>
</dbReference>
<dbReference type="NCBIfam" id="TIGR01460">
    <property type="entry name" value="HAD-SF-IIA"/>
    <property type="match status" value="1"/>
</dbReference>
<name>A0A1M5Q8R7_9BRAD</name>
<dbReference type="InterPro" id="IPR023214">
    <property type="entry name" value="HAD_sf"/>
</dbReference>
<dbReference type="InterPro" id="IPR006357">
    <property type="entry name" value="HAD-SF_hydro_IIA"/>
</dbReference>
<sequence length="277" mass="28781">MIRAHPRKEELFLAQPGGHGVTPIRGVISDLDGVVYRGSQSIPESVKAFQTWQARGVPYAFVTNNATKSAAQFAAKLTAMGVPVSAAQVFNAISATASLMRRRWPPGTRVFAIGENPLLEELEAGGFTSAGENAEVVVLGFDYALTYDKLRTAVRAALNGAAVVVTNPDTLTPADSGFEPCVGVLAAAVTAAVPSAVPIVVGKPQPFMVEEALAHVATANSETIMIGDQIATDIVAGQSAGLRSVLVTTGLPYIAVAGVTPDRVVSSLLELVDDVTK</sequence>
<protein>
    <submittedName>
        <fullName evidence="1">4-nitrophenyl phosphatase</fullName>
    </submittedName>
</protein>
<organism evidence="1 2">
    <name type="scientific">Bradyrhizobium erythrophlei</name>
    <dbReference type="NCBI Taxonomy" id="1437360"/>
    <lineage>
        <taxon>Bacteria</taxon>
        <taxon>Pseudomonadati</taxon>
        <taxon>Pseudomonadota</taxon>
        <taxon>Alphaproteobacteria</taxon>
        <taxon>Hyphomicrobiales</taxon>
        <taxon>Nitrobacteraceae</taxon>
        <taxon>Bradyrhizobium</taxon>
    </lineage>
</organism>
<dbReference type="InterPro" id="IPR036412">
    <property type="entry name" value="HAD-like_sf"/>
</dbReference>
<dbReference type="PANTHER" id="PTHR19288">
    <property type="entry name" value="4-NITROPHENYLPHOSPHATASE-RELATED"/>
    <property type="match status" value="1"/>
</dbReference>
<dbReference type="Gene3D" id="3.40.50.1000">
    <property type="entry name" value="HAD superfamily/HAD-like"/>
    <property type="match status" value="2"/>
</dbReference>
<dbReference type="SUPFAM" id="SSF56784">
    <property type="entry name" value="HAD-like"/>
    <property type="match status" value="1"/>
</dbReference>
<reference evidence="1 2" key="1">
    <citation type="submission" date="2016-11" db="EMBL/GenBank/DDBJ databases">
        <authorList>
            <person name="Jaros S."/>
            <person name="Januszkiewicz K."/>
            <person name="Wedrychowicz H."/>
        </authorList>
    </citation>
    <scope>NUCLEOTIDE SEQUENCE [LARGE SCALE GENOMIC DNA]</scope>
    <source>
        <strain evidence="1 2">GAS242</strain>
    </source>
</reference>
<dbReference type="Pfam" id="PF13344">
    <property type="entry name" value="Hydrolase_6"/>
    <property type="match status" value="1"/>
</dbReference>
<dbReference type="OrthoDB" id="9810449at2"/>
<dbReference type="AlphaFoldDB" id="A0A1M5Q8R7"/>
<dbReference type="EMBL" id="LT670818">
    <property type="protein sequence ID" value="SHH10485.1"/>
    <property type="molecule type" value="Genomic_DNA"/>
</dbReference>
<gene>
    <name evidence="1" type="ORF">SAMN05444169_5770</name>
</gene>
<dbReference type="GO" id="GO:0005737">
    <property type="term" value="C:cytoplasm"/>
    <property type="evidence" value="ECO:0007669"/>
    <property type="project" value="TreeGrafter"/>
</dbReference>
<evidence type="ECO:0000313" key="2">
    <source>
        <dbReference type="Proteomes" id="UP000190675"/>
    </source>
</evidence>
<accession>A0A1M5Q8R7</accession>
<dbReference type="Proteomes" id="UP000190675">
    <property type="component" value="Chromosome I"/>
</dbReference>
<evidence type="ECO:0000313" key="1">
    <source>
        <dbReference type="EMBL" id="SHH10485.1"/>
    </source>
</evidence>